<accession>A0A0M3IG46</accession>
<dbReference type="Proteomes" id="UP000036681">
    <property type="component" value="Unplaced"/>
</dbReference>
<evidence type="ECO:0000313" key="1">
    <source>
        <dbReference type="Proteomes" id="UP000036681"/>
    </source>
</evidence>
<dbReference type="WBParaSite" id="ALUE_0001724001-mRNA-1">
    <property type="protein sequence ID" value="ALUE_0001724001-mRNA-1"/>
    <property type="gene ID" value="ALUE_0001724001"/>
</dbReference>
<keyword evidence="1" id="KW-1185">Reference proteome</keyword>
<name>A0A0M3IG46_ASCLU</name>
<dbReference type="AlphaFoldDB" id="A0A0M3IG46"/>
<proteinExistence type="predicted"/>
<evidence type="ECO:0000313" key="2">
    <source>
        <dbReference type="WBParaSite" id="ALUE_0001724001-mRNA-1"/>
    </source>
</evidence>
<reference evidence="2" key="1">
    <citation type="submission" date="2017-02" db="UniProtKB">
        <authorList>
            <consortium name="WormBaseParasite"/>
        </authorList>
    </citation>
    <scope>IDENTIFICATION</scope>
</reference>
<organism evidence="1 2">
    <name type="scientific">Ascaris lumbricoides</name>
    <name type="common">Giant roundworm</name>
    <dbReference type="NCBI Taxonomy" id="6252"/>
    <lineage>
        <taxon>Eukaryota</taxon>
        <taxon>Metazoa</taxon>
        <taxon>Ecdysozoa</taxon>
        <taxon>Nematoda</taxon>
        <taxon>Chromadorea</taxon>
        <taxon>Rhabditida</taxon>
        <taxon>Spirurina</taxon>
        <taxon>Ascaridomorpha</taxon>
        <taxon>Ascaridoidea</taxon>
        <taxon>Ascarididae</taxon>
        <taxon>Ascaris</taxon>
    </lineage>
</organism>
<sequence length="56" mass="6431">MRPFACVSSFRPLNFAYPSPNVVTYTTKGSCKFKYGVEQIVKISEHAILPSMLRRY</sequence>
<protein>
    <submittedName>
        <fullName evidence="2">Ovule protein</fullName>
    </submittedName>
</protein>